<evidence type="ECO:0000259" key="2">
    <source>
        <dbReference type="Pfam" id="PF04773"/>
    </source>
</evidence>
<dbReference type="GO" id="GO:0016989">
    <property type="term" value="F:sigma factor antagonist activity"/>
    <property type="evidence" value="ECO:0007669"/>
    <property type="project" value="TreeGrafter"/>
</dbReference>
<organism evidence="4 5">
    <name type="scientific">Pseudoalteromonas lipolytica</name>
    <dbReference type="NCBI Taxonomy" id="570156"/>
    <lineage>
        <taxon>Bacteria</taxon>
        <taxon>Pseudomonadati</taxon>
        <taxon>Pseudomonadota</taxon>
        <taxon>Gammaproteobacteria</taxon>
        <taxon>Alteromonadales</taxon>
        <taxon>Pseudoalteromonadaceae</taxon>
        <taxon>Pseudoalteromonas</taxon>
    </lineage>
</organism>
<dbReference type="InterPro" id="IPR032623">
    <property type="entry name" value="FecR_N"/>
</dbReference>
<keyword evidence="1" id="KW-1133">Transmembrane helix</keyword>
<dbReference type="InterPro" id="IPR006860">
    <property type="entry name" value="FecR"/>
</dbReference>
<dbReference type="InterPro" id="IPR012373">
    <property type="entry name" value="Ferrdict_sens_TM"/>
</dbReference>
<proteinExistence type="predicted"/>
<keyword evidence="4" id="KW-0614">Plasmid</keyword>
<sequence>MPIKDTQKMNEHVYQEAALWIDTLADGKLDDLQKRRFIKWLDLTPQNRQIFESMLATWQDPDIEIAFKQLKAIKAKPKYQFGMLVASFCSAIVLCFAVFFYPSQQTPEAYLLTAKNQSVTYKLSDGSQLELQTSGAIKVAYSSSTRELLLQDGQAYFSVAKDKNRPFIVSTDFGEIKAVGTQFNVDTHPSFAELTVYEGIVEVKNRVNGRHTLVKAGERVRIEAELTSEISKVDLANIVDWRSGWIEISDQNLAYLIEHLNRYSKKKIILKTTQLMNQKVAGRFRLDDTDQVVDMLSQMYSLNISENNDYLILTP</sequence>
<dbReference type="Gene3D" id="3.55.50.30">
    <property type="match status" value="1"/>
</dbReference>
<keyword evidence="1" id="KW-0812">Transmembrane</keyword>
<dbReference type="AlphaFoldDB" id="A0AAD0WEW9"/>
<dbReference type="PANTHER" id="PTHR30273">
    <property type="entry name" value="PERIPLASMIC SIGNAL SENSOR AND SIGMA FACTOR ACTIVATOR FECR-RELATED"/>
    <property type="match status" value="1"/>
</dbReference>
<feature type="domain" description="FecR protein" evidence="2">
    <location>
        <begin position="111"/>
        <end position="202"/>
    </location>
</feature>
<dbReference type="EMBL" id="CP032091">
    <property type="protein sequence ID" value="AXV67446.1"/>
    <property type="molecule type" value="Genomic_DNA"/>
</dbReference>
<dbReference type="GeneID" id="99507630"/>
<dbReference type="RefSeq" id="WP_118845126.1">
    <property type="nucleotide sequence ID" value="NZ_CP032091.1"/>
</dbReference>
<name>A0AAD0WEW9_9GAMM</name>
<gene>
    <name evidence="4" type="ORF">D0907_19270</name>
</gene>
<dbReference type="Pfam" id="PF16220">
    <property type="entry name" value="DUF4880"/>
    <property type="match status" value="1"/>
</dbReference>
<dbReference type="Proteomes" id="UP000264605">
    <property type="component" value="Plasmid unnamed1"/>
</dbReference>
<feature type="domain" description="FecR N-terminal" evidence="3">
    <location>
        <begin position="15"/>
        <end position="54"/>
    </location>
</feature>
<accession>A0AAD0WEW9</accession>
<keyword evidence="1" id="KW-0472">Membrane</keyword>
<dbReference type="Gene3D" id="2.60.120.1440">
    <property type="match status" value="1"/>
</dbReference>
<dbReference type="Pfam" id="PF04773">
    <property type="entry name" value="FecR"/>
    <property type="match status" value="1"/>
</dbReference>
<dbReference type="KEGG" id="pdj:D0907_19270"/>
<dbReference type="PANTHER" id="PTHR30273:SF2">
    <property type="entry name" value="PROTEIN FECR"/>
    <property type="match status" value="1"/>
</dbReference>
<evidence type="ECO:0000313" key="4">
    <source>
        <dbReference type="EMBL" id="AXV67446.1"/>
    </source>
</evidence>
<geneLocation type="plasmid" evidence="4 5">
    <name>unnamed1</name>
</geneLocation>
<evidence type="ECO:0000256" key="1">
    <source>
        <dbReference type="SAM" id="Phobius"/>
    </source>
</evidence>
<reference evidence="4 5" key="1">
    <citation type="submission" date="2018-08" db="EMBL/GenBank/DDBJ databases">
        <title>Draft genome sequence of Pseudoalteromonas donghaensis HJ51.</title>
        <authorList>
            <person name="Oh J."/>
            <person name="Roh D."/>
        </authorList>
    </citation>
    <scope>NUCLEOTIDE SEQUENCE [LARGE SCALE GENOMIC DNA]</scope>
    <source>
        <strain evidence="4 5">HJ51</strain>
        <plasmid evidence="4 5">unnamed1</plasmid>
    </source>
</reference>
<dbReference type="PIRSF" id="PIRSF018266">
    <property type="entry name" value="FecR"/>
    <property type="match status" value="1"/>
</dbReference>
<evidence type="ECO:0000313" key="5">
    <source>
        <dbReference type="Proteomes" id="UP000264605"/>
    </source>
</evidence>
<protein>
    <submittedName>
        <fullName evidence="4">DUF4974 domain-containing protein</fullName>
    </submittedName>
</protein>
<feature type="transmembrane region" description="Helical" evidence="1">
    <location>
        <begin position="81"/>
        <end position="101"/>
    </location>
</feature>
<evidence type="ECO:0000259" key="3">
    <source>
        <dbReference type="Pfam" id="PF16220"/>
    </source>
</evidence>